<sequence length="229" mass="24205">MPKSSQPTPAAPIDLILPCLNEARALPGVLGSLPPGVHAIVVDNGSTDSSAEVARASGAQVIVESRRGFGAAVQAGVMAATAEVVAICDADGSFDLAELGRVSGPVLAGEADLMLGRRRATNLRAWPVHARIANRVLSGLIRVRTGLELHDLGPMRAIRRAALLDLHLHDRRSGYPLEMVLRAHLAGLRVDEVPVSYRPRTGRSKVTGTLKGTLTAIADMTRMIKEIPS</sequence>
<dbReference type="InterPro" id="IPR001173">
    <property type="entry name" value="Glyco_trans_2-like"/>
</dbReference>
<dbReference type="GO" id="GO:0016740">
    <property type="term" value="F:transferase activity"/>
    <property type="evidence" value="ECO:0007669"/>
    <property type="project" value="UniProtKB-KW"/>
</dbReference>
<dbReference type="InterPro" id="IPR029044">
    <property type="entry name" value="Nucleotide-diphossugar_trans"/>
</dbReference>
<dbReference type="RefSeq" id="WP_143920589.1">
    <property type="nucleotide sequence ID" value="NZ_VLTK01000001.1"/>
</dbReference>
<keyword evidence="3" id="KW-0808">Transferase</keyword>
<proteinExistence type="inferred from homology"/>
<dbReference type="AlphaFoldDB" id="A0A556CQ51"/>
<dbReference type="EMBL" id="VLTK01000001">
    <property type="protein sequence ID" value="TSI19543.1"/>
    <property type="molecule type" value="Genomic_DNA"/>
</dbReference>
<dbReference type="InterPro" id="IPR050256">
    <property type="entry name" value="Glycosyltransferase_2"/>
</dbReference>
<evidence type="ECO:0000313" key="4">
    <source>
        <dbReference type="Proteomes" id="UP000316406"/>
    </source>
</evidence>
<dbReference type="PANTHER" id="PTHR48090">
    <property type="entry name" value="UNDECAPRENYL-PHOSPHATE 4-DEOXY-4-FORMAMIDO-L-ARABINOSE TRANSFERASE-RELATED"/>
    <property type="match status" value="1"/>
</dbReference>
<feature type="domain" description="Glycosyltransferase 2-like" evidence="2">
    <location>
        <begin position="15"/>
        <end position="163"/>
    </location>
</feature>
<reference evidence="3 4" key="1">
    <citation type="submission" date="2019-07" db="EMBL/GenBank/DDBJ databases">
        <title>Draft genome sequence of Brevibacterium aurantiacum XU54 isolated from Xinjiang China.</title>
        <authorList>
            <person name="Xu X."/>
        </authorList>
    </citation>
    <scope>NUCLEOTIDE SEQUENCE [LARGE SCALE GENOMIC DNA]</scope>
    <source>
        <strain evidence="3 4">XU54</strain>
    </source>
</reference>
<dbReference type="SUPFAM" id="SSF53448">
    <property type="entry name" value="Nucleotide-diphospho-sugar transferases"/>
    <property type="match status" value="1"/>
</dbReference>
<evidence type="ECO:0000256" key="1">
    <source>
        <dbReference type="ARBA" id="ARBA00006739"/>
    </source>
</evidence>
<accession>A0A556CQ51</accession>
<evidence type="ECO:0000313" key="3">
    <source>
        <dbReference type="EMBL" id="TSI19543.1"/>
    </source>
</evidence>
<name>A0A556CQ51_BREAU</name>
<organism evidence="3 4">
    <name type="scientific">Brevibacterium aurantiacum</name>
    <dbReference type="NCBI Taxonomy" id="273384"/>
    <lineage>
        <taxon>Bacteria</taxon>
        <taxon>Bacillati</taxon>
        <taxon>Actinomycetota</taxon>
        <taxon>Actinomycetes</taxon>
        <taxon>Micrococcales</taxon>
        <taxon>Brevibacteriaceae</taxon>
        <taxon>Brevibacterium</taxon>
    </lineage>
</organism>
<comment type="caution">
    <text evidence="3">The sequence shown here is derived from an EMBL/GenBank/DDBJ whole genome shotgun (WGS) entry which is preliminary data.</text>
</comment>
<protein>
    <submittedName>
        <fullName evidence="3">Glycosyltransferase family 2 protein</fullName>
    </submittedName>
</protein>
<dbReference type="Proteomes" id="UP000316406">
    <property type="component" value="Unassembled WGS sequence"/>
</dbReference>
<comment type="similarity">
    <text evidence="1">Belongs to the glycosyltransferase 2 family.</text>
</comment>
<evidence type="ECO:0000259" key="2">
    <source>
        <dbReference type="Pfam" id="PF00535"/>
    </source>
</evidence>
<dbReference type="Gene3D" id="3.90.550.10">
    <property type="entry name" value="Spore Coat Polysaccharide Biosynthesis Protein SpsA, Chain A"/>
    <property type="match status" value="1"/>
</dbReference>
<dbReference type="Pfam" id="PF00535">
    <property type="entry name" value="Glycos_transf_2"/>
    <property type="match status" value="1"/>
</dbReference>
<keyword evidence="4" id="KW-1185">Reference proteome</keyword>
<dbReference type="CDD" id="cd04179">
    <property type="entry name" value="DPM_DPG-synthase_like"/>
    <property type="match status" value="1"/>
</dbReference>
<dbReference type="PANTHER" id="PTHR48090:SF7">
    <property type="entry name" value="RFBJ PROTEIN"/>
    <property type="match status" value="1"/>
</dbReference>
<gene>
    <name evidence="3" type="ORF">FO013_00835</name>
</gene>
<dbReference type="OrthoDB" id="9797819at2"/>